<feature type="transmembrane region" description="Helical" evidence="2">
    <location>
        <begin position="77"/>
        <end position="99"/>
    </location>
</feature>
<feature type="region of interest" description="Disordered" evidence="1">
    <location>
        <begin position="1"/>
        <end position="21"/>
    </location>
</feature>
<keyword evidence="2" id="KW-0472">Membrane</keyword>
<protein>
    <recommendedName>
        <fullName evidence="5">DUF5658 domain-containing protein</fullName>
    </recommendedName>
</protein>
<comment type="caution">
    <text evidence="3">The sequence shown here is derived from an EMBL/GenBank/DDBJ whole genome shotgun (WGS) entry which is preliminary data.</text>
</comment>
<dbReference type="Proteomes" id="UP001596274">
    <property type="component" value="Unassembled WGS sequence"/>
</dbReference>
<keyword evidence="2" id="KW-1133">Transmembrane helix</keyword>
<evidence type="ECO:0000313" key="4">
    <source>
        <dbReference type="Proteomes" id="UP001596274"/>
    </source>
</evidence>
<dbReference type="EMBL" id="JBHSWT010000327">
    <property type="protein sequence ID" value="MFC6771294.1"/>
    <property type="molecule type" value="Genomic_DNA"/>
</dbReference>
<proteinExistence type="predicted"/>
<evidence type="ECO:0008006" key="5">
    <source>
        <dbReference type="Google" id="ProtNLM"/>
    </source>
</evidence>
<accession>A0ABD5T239</accession>
<keyword evidence="4" id="KW-1185">Reference proteome</keyword>
<feature type="transmembrane region" description="Helical" evidence="2">
    <location>
        <begin position="111"/>
        <end position="139"/>
    </location>
</feature>
<evidence type="ECO:0000256" key="2">
    <source>
        <dbReference type="SAM" id="Phobius"/>
    </source>
</evidence>
<keyword evidence="2" id="KW-0812">Transmembrane</keyword>
<evidence type="ECO:0000313" key="3">
    <source>
        <dbReference type="EMBL" id="MFC6771294.1"/>
    </source>
</evidence>
<reference evidence="3 4" key="1">
    <citation type="journal article" date="2019" name="Int. J. Syst. Evol. Microbiol.">
        <title>The Global Catalogue of Microorganisms (GCM) 10K type strain sequencing project: providing services to taxonomists for standard genome sequencing and annotation.</title>
        <authorList>
            <consortium name="The Broad Institute Genomics Platform"/>
            <consortium name="The Broad Institute Genome Sequencing Center for Infectious Disease"/>
            <person name="Wu L."/>
            <person name="Ma J."/>
        </authorList>
    </citation>
    <scope>NUCLEOTIDE SEQUENCE [LARGE SCALE GENOMIC DNA]</scope>
    <source>
        <strain evidence="3 4">PJ61</strain>
    </source>
</reference>
<feature type="non-terminal residue" evidence="3">
    <location>
        <position position="1"/>
    </location>
</feature>
<name>A0ABD5T239_9EURY</name>
<organism evidence="3 4">
    <name type="scientific">Halorubrum pallidum</name>
    <dbReference type="NCBI Taxonomy" id="1526114"/>
    <lineage>
        <taxon>Archaea</taxon>
        <taxon>Methanobacteriati</taxon>
        <taxon>Methanobacteriota</taxon>
        <taxon>Stenosarchaea group</taxon>
        <taxon>Halobacteria</taxon>
        <taxon>Halobacteriales</taxon>
        <taxon>Haloferacaceae</taxon>
        <taxon>Halorubrum</taxon>
    </lineage>
</organism>
<dbReference type="AlphaFoldDB" id="A0ABD5T239"/>
<gene>
    <name evidence="3" type="ORF">ACFQDD_07170</name>
</gene>
<sequence>RLAGSRAATRTRKSSRPTGRSQFGRSALCLSGVALLTATKSADALTTGIGLRFVPGVYEANPAVDAMLSRVGVATGLIVSSLVIVVAITAITEIAAIAVSMRRRDGHLAPLVRLAGYGLPSSLFSLVSVYNATVIVAGVRSLELM</sequence>
<evidence type="ECO:0000256" key="1">
    <source>
        <dbReference type="SAM" id="MobiDB-lite"/>
    </source>
</evidence>